<keyword evidence="2" id="KW-1185">Reference proteome</keyword>
<proteinExistence type="predicted"/>
<dbReference type="PaxDb" id="67767-A0A0J7K148"/>
<dbReference type="EMBL" id="LBMM01017234">
    <property type="protein sequence ID" value="KMQ84148.1"/>
    <property type="molecule type" value="Genomic_DNA"/>
</dbReference>
<dbReference type="OrthoDB" id="6747067at2759"/>
<protein>
    <submittedName>
        <fullName evidence="1">Aspergillopepsin f</fullName>
    </submittedName>
</protein>
<gene>
    <name evidence="1" type="ORF">RF55_18304</name>
</gene>
<dbReference type="AlphaFoldDB" id="A0A0J7K148"/>
<reference evidence="1 2" key="1">
    <citation type="submission" date="2015-04" db="EMBL/GenBank/DDBJ databases">
        <title>Lasius niger genome sequencing.</title>
        <authorList>
            <person name="Konorov E.A."/>
            <person name="Nikitin M.A."/>
            <person name="Kirill M.V."/>
            <person name="Chang P."/>
        </authorList>
    </citation>
    <scope>NUCLEOTIDE SEQUENCE [LARGE SCALE GENOMIC DNA]</scope>
    <source>
        <tissue evidence="1">Whole</tissue>
    </source>
</reference>
<organism evidence="1 2">
    <name type="scientific">Lasius niger</name>
    <name type="common">Black garden ant</name>
    <dbReference type="NCBI Taxonomy" id="67767"/>
    <lineage>
        <taxon>Eukaryota</taxon>
        <taxon>Metazoa</taxon>
        <taxon>Ecdysozoa</taxon>
        <taxon>Arthropoda</taxon>
        <taxon>Hexapoda</taxon>
        <taxon>Insecta</taxon>
        <taxon>Pterygota</taxon>
        <taxon>Neoptera</taxon>
        <taxon>Endopterygota</taxon>
        <taxon>Hymenoptera</taxon>
        <taxon>Apocrita</taxon>
        <taxon>Aculeata</taxon>
        <taxon>Formicoidea</taxon>
        <taxon>Formicidae</taxon>
        <taxon>Formicinae</taxon>
        <taxon>Lasius</taxon>
        <taxon>Lasius</taxon>
    </lineage>
</organism>
<accession>A0A0J7K148</accession>
<evidence type="ECO:0000313" key="1">
    <source>
        <dbReference type="EMBL" id="KMQ84148.1"/>
    </source>
</evidence>
<comment type="caution">
    <text evidence="1">The sequence shown here is derived from an EMBL/GenBank/DDBJ whole genome shotgun (WGS) entry which is preliminary data.</text>
</comment>
<name>A0A0J7K148_LASNI</name>
<sequence>MDHTLIENWTEALSVFFMKHPTSKGKKFTIRKYVKMSFEPNGSLRIYEKYSSNFVPFKFWKKAYNKTQLKSIQLKQVELPGLKANKEKDVRSLL</sequence>
<dbReference type="Proteomes" id="UP000036403">
    <property type="component" value="Unassembled WGS sequence"/>
</dbReference>
<evidence type="ECO:0000313" key="2">
    <source>
        <dbReference type="Proteomes" id="UP000036403"/>
    </source>
</evidence>